<accession>A0ABD1Z8P6</accession>
<comment type="caution">
    <text evidence="1">The sequence shown here is derived from an EMBL/GenBank/DDBJ whole genome shotgun (WGS) entry which is preliminary data.</text>
</comment>
<dbReference type="AlphaFoldDB" id="A0ABD1Z8P6"/>
<dbReference type="EMBL" id="JBHFFA010000002">
    <property type="protein sequence ID" value="KAL2644173.1"/>
    <property type="molecule type" value="Genomic_DNA"/>
</dbReference>
<dbReference type="Proteomes" id="UP001605036">
    <property type="component" value="Unassembled WGS sequence"/>
</dbReference>
<reference evidence="1 2" key="1">
    <citation type="submission" date="2024-09" db="EMBL/GenBank/DDBJ databases">
        <title>Chromosome-scale assembly of Riccia fluitans.</title>
        <authorList>
            <person name="Paukszto L."/>
            <person name="Sawicki J."/>
            <person name="Karawczyk K."/>
            <person name="Piernik-Szablinska J."/>
            <person name="Szczecinska M."/>
            <person name="Mazdziarz M."/>
        </authorList>
    </citation>
    <scope>NUCLEOTIDE SEQUENCE [LARGE SCALE GENOMIC DNA]</scope>
    <source>
        <strain evidence="1">Rf_01</strain>
        <tissue evidence="1">Aerial parts of the thallus</tissue>
    </source>
</reference>
<organism evidence="1 2">
    <name type="scientific">Riccia fluitans</name>
    <dbReference type="NCBI Taxonomy" id="41844"/>
    <lineage>
        <taxon>Eukaryota</taxon>
        <taxon>Viridiplantae</taxon>
        <taxon>Streptophyta</taxon>
        <taxon>Embryophyta</taxon>
        <taxon>Marchantiophyta</taxon>
        <taxon>Marchantiopsida</taxon>
        <taxon>Marchantiidae</taxon>
        <taxon>Marchantiales</taxon>
        <taxon>Ricciaceae</taxon>
        <taxon>Riccia</taxon>
    </lineage>
</organism>
<evidence type="ECO:0000313" key="1">
    <source>
        <dbReference type="EMBL" id="KAL2644173.1"/>
    </source>
</evidence>
<sequence length="98" mass="10746">MIIYSVALLWGKWITSLQDGSAHIKEKTALDAVLRSSRSMLISPGEKSTTNTEFVPDGDIEADRSLPPMLRRSAASERAVYGGEHRLPVLAQEAIFCS</sequence>
<evidence type="ECO:0000313" key="2">
    <source>
        <dbReference type="Proteomes" id="UP001605036"/>
    </source>
</evidence>
<gene>
    <name evidence="1" type="ORF">R1flu_011760</name>
</gene>
<proteinExistence type="predicted"/>
<keyword evidence="2" id="KW-1185">Reference proteome</keyword>
<name>A0ABD1Z8P6_9MARC</name>
<protein>
    <submittedName>
        <fullName evidence="1">Uncharacterized protein</fullName>
    </submittedName>
</protein>